<organism evidence="2 3">
    <name type="scientific">Pseudomonas reidholzensis</name>
    <dbReference type="NCBI Taxonomy" id="1785162"/>
    <lineage>
        <taxon>Bacteria</taxon>
        <taxon>Pseudomonadati</taxon>
        <taxon>Pseudomonadota</taxon>
        <taxon>Gammaproteobacteria</taxon>
        <taxon>Pseudomonadales</taxon>
        <taxon>Pseudomonadaceae</taxon>
        <taxon>Pseudomonas</taxon>
    </lineage>
</organism>
<feature type="chain" id="PRO_5016682653" description="Heme-binding protein" evidence="1">
    <location>
        <begin position="37"/>
        <end position="184"/>
    </location>
</feature>
<sequence>MTTVAPLPTCHPLPTAFLRRLLPALLAMTIAPVCVAADPAGALHSSANLSLGGATALLDSAVSRAAADGVHPCIAVTDASGYLLAFKRMDGAAPGCVDAAIKKANSAAINDVDTVVFYDLARKDNLQLGSIPGILPAVAGVVIRQQGQRVGAIGIAGGAGDAQEQRFATELARAFEKTLPAPQP</sequence>
<dbReference type="Proteomes" id="UP000263595">
    <property type="component" value="Unassembled WGS sequence"/>
</dbReference>
<dbReference type="PANTHER" id="PTHR34309:SF1">
    <property type="entry name" value="PROTEIN GLCG"/>
    <property type="match status" value="1"/>
</dbReference>
<dbReference type="EMBL" id="UNOZ01000019">
    <property type="protein sequence ID" value="SYX90474.1"/>
    <property type="molecule type" value="Genomic_DNA"/>
</dbReference>
<dbReference type="Pfam" id="PF03928">
    <property type="entry name" value="HbpS-like"/>
    <property type="match status" value="1"/>
</dbReference>
<dbReference type="SUPFAM" id="SSF143744">
    <property type="entry name" value="GlcG-like"/>
    <property type="match status" value="1"/>
</dbReference>
<dbReference type="PANTHER" id="PTHR34309">
    <property type="entry name" value="SLR1406 PROTEIN"/>
    <property type="match status" value="1"/>
</dbReference>
<reference evidence="3" key="1">
    <citation type="submission" date="2018-08" db="EMBL/GenBank/DDBJ databases">
        <authorList>
            <person name="Blom J."/>
        </authorList>
    </citation>
    <scope>NUCLEOTIDE SEQUENCE [LARGE SCALE GENOMIC DNA]</scope>
    <source>
        <strain evidence="3">CCOS 865</strain>
    </source>
</reference>
<dbReference type="InterPro" id="IPR038084">
    <property type="entry name" value="PduO/GlcC-like_sf"/>
</dbReference>
<name>A0A383RUZ4_9PSED</name>
<keyword evidence="3" id="KW-1185">Reference proteome</keyword>
<feature type="signal peptide" evidence="1">
    <location>
        <begin position="1"/>
        <end position="36"/>
    </location>
</feature>
<evidence type="ECO:0000313" key="3">
    <source>
        <dbReference type="Proteomes" id="UP000263595"/>
    </source>
</evidence>
<accession>A0A383RUZ4</accession>
<dbReference type="InterPro" id="IPR052517">
    <property type="entry name" value="GlcG_carb_metab_protein"/>
</dbReference>
<evidence type="ECO:0000313" key="2">
    <source>
        <dbReference type="EMBL" id="SYX90474.1"/>
    </source>
</evidence>
<dbReference type="AlphaFoldDB" id="A0A383RUZ4"/>
<gene>
    <name evidence="2" type="ORF">CCOS865_02741</name>
</gene>
<evidence type="ECO:0000256" key="1">
    <source>
        <dbReference type="SAM" id="SignalP"/>
    </source>
</evidence>
<proteinExistence type="predicted"/>
<keyword evidence="1" id="KW-0732">Signal</keyword>
<dbReference type="InterPro" id="IPR005624">
    <property type="entry name" value="PduO/GlcC-like"/>
</dbReference>
<dbReference type="RefSeq" id="WP_244216108.1">
    <property type="nucleotide sequence ID" value="NZ_CBCSFL010000007.1"/>
</dbReference>
<evidence type="ECO:0008006" key="4">
    <source>
        <dbReference type="Google" id="ProtNLM"/>
    </source>
</evidence>
<protein>
    <recommendedName>
        <fullName evidence="4">Heme-binding protein</fullName>
    </recommendedName>
</protein>
<dbReference type="Gene3D" id="3.30.450.150">
    <property type="entry name" value="Haem-degrading domain"/>
    <property type="match status" value="1"/>
</dbReference>